<name>A0AAX6S930_HETGA</name>
<dbReference type="GO" id="GO:0048193">
    <property type="term" value="P:Golgi vesicle transport"/>
    <property type="evidence" value="ECO:0007669"/>
    <property type="project" value="InterPro"/>
</dbReference>
<dbReference type="PANTHER" id="PTHR22674:SF4">
    <property type="entry name" value="NTPASE KAP FAMILY P-LOOP DOMAIN-CONTAINING PROTEIN 1"/>
    <property type="match status" value="1"/>
</dbReference>
<proteinExistence type="inferred from homology"/>
<protein>
    <submittedName>
        <fullName evidence="7">NTPase KAP family P-loop domain-containing protein 1 isoform X1</fullName>
    </submittedName>
</protein>
<feature type="compositionally biased region" description="Low complexity" evidence="3">
    <location>
        <begin position="453"/>
        <end position="463"/>
    </location>
</feature>
<dbReference type="InterPro" id="IPR024096">
    <property type="entry name" value="NO_sig/Golgi_transp_ligand-bd"/>
</dbReference>
<dbReference type="Pfam" id="PF04051">
    <property type="entry name" value="TRAPP"/>
    <property type="match status" value="1"/>
</dbReference>
<feature type="transmembrane region" description="Helical" evidence="4">
    <location>
        <begin position="661"/>
        <end position="683"/>
    </location>
</feature>
<dbReference type="CDD" id="cd14944">
    <property type="entry name" value="TRAPPC6A_Trs33"/>
    <property type="match status" value="1"/>
</dbReference>
<organism evidence="6 7">
    <name type="scientific">Heterocephalus glaber</name>
    <name type="common">Naked mole rat</name>
    <dbReference type="NCBI Taxonomy" id="10181"/>
    <lineage>
        <taxon>Eukaryota</taxon>
        <taxon>Metazoa</taxon>
        <taxon>Chordata</taxon>
        <taxon>Craniata</taxon>
        <taxon>Vertebrata</taxon>
        <taxon>Euteleostomi</taxon>
        <taxon>Mammalia</taxon>
        <taxon>Eutheria</taxon>
        <taxon>Euarchontoglires</taxon>
        <taxon>Glires</taxon>
        <taxon>Rodentia</taxon>
        <taxon>Hystricomorpha</taxon>
        <taxon>Bathyergidae</taxon>
        <taxon>Heterocephalus</taxon>
    </lineage>
</organism>
<dbReference type="PANTHER" id="PTHR22674">
    <property type="entry name" value="NTPASE, KAP FAMILY P-LOOP DOMAIN-CONTAINING 1"/>
    <property type="match status" value="1"/>
</dbReference>
<comment type="subcellular location">
    <subcellularLocation>
        <location evidence="1">Golgi apparatus</location>
        <location evidence="1">cis-Golgi network</location>
    </subcellularLocation>
</comment>
<dbReference type="InterPro" id="IPR007194">
    <property type="entry name" value="TRAPP_component"/>
</dbReference>
<keyword evidence="6" id="KW-1185">Reference proteome</keyword>
<dbReference type="InterPro" id="IPR011646">
    <property type="entry name" value="KAP_P-loop"/>
</dbReference>
<dbReference type="CTD" id="284353"/>
<evidence type="ECO:0000259" key="5">
    <source>
        <dbReference type="Pfam" id="PF07693"/>
    </source>
</evidence>
<feature type="domain" description="KAP NTPase" evidence="5">
    <location>
        <begin position="505"/>
        <end position="868"/>
    </location>
</feature>
<feature type="compositionally biased region" description="Low complexity" evidence="3">
    <location>
        <begin position="210"/>
        <end position="222"/>
    </location>
</feature>
<accession>A0AAX6S930</accession>
<sequence>MLSPAANERRSRFFPNGQPLARFVRPREVGGANLVHSGRGGGRARVPRRRDLLSLTNEGSAGAVGRGSGWCMADTVLFQFLHTEMVAQLWARNPDPRPGGQKTSLSVLESVGFRVGQALGERLPQEALGFKEELDVLKFLCKDLWVAVFRKQMDSPRAPQSAGRTGCRSHQAVPEWRSISWPAPDPAYHCSTHAGASCHRLPTLAWPPAGSGAWAAQQPWGAGTEGWADSGPSEAPSKGPLTWVTGEVPALPQCQCTGPASWPLCSQGTYILQDDSFPLPVPMALGLQYMEEAPKHLGPSHTSTLAWLTSCRSRPPRLWPTMQKHYSAHLVRSARAPTEHCCLDPELGHKKGCCHHWRQDPAAPRAHGPCQPPPQAHWQQPHYSHRGCGSGWHQGPKAPVLQQQKQRQPQPPPPSPVRHRLSLVHRAQKGPPETVTAPTGPASAPQPPPAPTTAPAMASSGPALRSPAGTLLEPSKPTTARPLLARAACGSFTSYGSDILTEDDVYCSCLAKTLCHVPVPVTVGFYAPFGCRLHMMLDKITMLMQQEATQREVEELQSVQWRPRPVRGWGFPQLLWYLVFLQPIITEVHLRRKNVQFLFIRFSAWQYAGTDKLWAGLVTTLCEGIRHHYGALPFSVYSVLGNKPATTPGFCQTEWHCRVRVCLALLALLAALALGVGLLYLSLGGLGHGGAGGSLLKVFGGAATTLSGSGLLMAVYSVGKHLFVSQRKKIERLVSREKFGSQLGFMCEVKKEVELLTDFLCFLEIYQRRRLRVVLEVTGLDTCYPERVVGVLNAINTLLSDSHAPFIFILVVDPSILAACLESAGNMKGTADNGYLFLNRTVTLPFSVPIMGRRTKLRFLHDAVQSRDDLLFLEIARKLQPAEGQAGEGAQLLAVETQGETERAQGRIDAEAARRIREALFCLHDEHDCLYEYVPDNVVSMRRIVNTVPITVRLLQQQQQTNFVGPTPRQAVAWVVLANQWPCRLSWVLQCLEDRQQAGGAPEARVRLWDVFCDNSRELHSMTKALRNVLDLDGDPELFERFLGSDFPFTVAEAQRLLRCTVNLDHSIRRRMGLIRAVSALKPPSQPTSPARDVPSAAHGATNTAGASPRGTGAGHTSETHHPLDKAHGGKPRPKA</sequence>
<evidence type="ECO:0000256" key="3">
    <source>
        <dbReference type="SAM" id="MobiDB-lite"/>
    </source>
</evidence>
<feature type="compositionally biased region" description="Basic and acidic residues" evidence="3">
    <location>
        <begin position="1118"/>
        <end position="1128"/>
    </location>
</feature>
<keyword evidence="4" id="KW-0472">Membrane</keyword>
<evidence type="ECO:0000256" key="4">
    <source>
        <dbReference type="SAM" id="Phobius"/>
    </source>
</evidence>
<feature type="region of interest" description="Disordered" evidence="3">
    <location>
        <begin position="1079"/>
        <end position="1136"/>
    </location>
</feature>
<feature type="compositionally biased region" description="Basic residues" evidence="3">
    <location>
        <begin position="417"/>
        <end position="428"/>
    </location>
</feature>
<evidence type="ECO:0000313" key="7">
    <source>
        <dbReference type="RefSeq" id="XP_021106527.1"/>
    </source>
</evidence>
<dbReference type="InterPro" id="IPR052754">
    <property type="entry name" value="NTPase_KAP_P-loop"/>
</dbReference>
<evidence type="ECO:0000313" key="6">
    <source>
        <dbReference type="Proteomes" id="UP000694906"/>
    </source>
</evidence>
<evidence type="ECO:0000256" key="2">
    <source>
        <dbReference type="ARBA" id="ARBA00006218"/>
    </source>
</evidence>
<reference evidence="7" key="1">
    <citation type="submission" date="2025-08" db="UniProtKB">
        <authorList>
            <consortium name="RefSeq"/>
        </authorList>
    </citation>
    <scope>IDENTIFICATION</scope>
</reference>
<comment type="similarity">
    <text evidence="2">Belongs to the TRAPP small subunits family. BET3 subfamily.</text>
</comment>
<feature type="region of interest" description="Disordered" evidence="3">
    <location>
        <begin position="210"/>
        <end position="240"/>
    </location>
</feature>
<evidence type="ECO:0000256" key="1">
    <source>
        <dbReference type="ARBA" id="ARBA00004222"/>
    </source>
</evidence>
<feature type="transmembrane region" description="Helical" evidence="4">
    <location>
        <begin position="695"/>
        <end position="719"/>
    </location>
</feature>
<dbReference type="Proteomes" id="UP000694906">
    <property type="component" value="Unplaced"/>
</dbReference>
<dbReference type="Pfam" id="PF07693">
    <property type="entry name" value="KAP_NTPase"/>
    <property type="match status" value="1"/>
</dbReference>
<dbReference type="Gene3D" id="3.30.1380.20">
    <property type="entry name" value="Trafficking protein particle complex subunit 3"/>
    <property type="match status" value="1"/>
</dbReference>
<feature type="region of interest" description="Disordered" evidence="3">
    <location>
        <begin position="362"/>
        <end position="472"/>
    </location>
</feature>
<dbReference type="GeneID" id="101722331"/>
<dbReference type="RefSeq" id="XP_021106527.1">
    <property type="nucleotide sequence ID" value="XM_021250868.1"/>
</dbReference>
<keyword evidence="4" id="KW-0812">Transmembrane</keyword>
<dbReference type="AlphaFoldDB" id="A0AAX6S930"/>
<gene>
    <name evidence="7" type="primary">Nkpd1</name>
</gene>
<dbReference type="GO" id="GO:0005794">
    <property type="term" value="C:Golgi apparatus"/>
    <property type="evidence" value="ECO:0007669"/>
    <property type="project" value="UniProtKB-SubCell"/>
</dbReference>
<feature type="transmembrane region" description="Helical" evidence="4">
    <location>
        <begin position="574"/>
        <end position="590"/>
    </location>
</feature>
<dbReference type="SUPFAM" id="SSF111126">
    <property type="entry name" value="Ligand-binding domain in the NO signalling and Golgi transport"/>
    <property type="match status" value="1"/>
</dbReference>
<keyword evidence="4" id="KW-1133">Transmembrane helix</keyword>
<dbReference type="InterPro" id="IPR037992">
    <property type="entry name" value="TRAPPC6/Trs33"/>
</dbReference>
<dbReference type="SUPFAM" id="SSF81995">
    <property type="entry name" value="beta-sandwich domain of Sec23/24"/>
    <property type="match status" value="1"/>
</dbReference>